<accession>A0A812JTZ6</accession>
<dbReference type="Pfam" id="PF01730">
    <property type="entry name" value="UreF"/>
    <property type="match status" value="1"/>
</dbReference>
<dbReference type="GO" id="GO:0016151">
    <property type="term" value="F:nickel cation binding"/>
    <property type="evidence" value="ECO:0007669"/>
    <property type="project" value="InterPro"/>
</dbReference>
<organism evidence="4 5">
    <name type="scientific">Symbiodinium pilosum</name>
    <name type="common">Dinoflagellate</name>
    <dbReference type="NCBI Taxonomy" id="2952"/>
    <lineage>
        <taxon>Eukaryota</taxon>
        <taxon>Sar</taxon>
        <taxon>Alveolata</taxon>
        <taxon>Dinophyceae</taxon>
        <taxon>Suessiales</taxon>
        <taxon>Symbiodiniaceae</taxon>
        <taxon>Symbiodinium</taxon>
    </lineage>
</organism>
<evidence type="ECO:0000256" key="1">
    <source>
        <dbReference type="ARBA" id="ARBA00007177"/>
    </source>
</evidence>
<reference evidence="4" key="1">
    <citation type="submission" date="2021-02" db="EMBL/GenBank/DDBJ databases">
        <authorList>
            <person name="Dougan E. K."/>
            <person name="Rhodes N."/>
            <person name="Thang M."/>
            <person name="Chan C."/>
        </authorList>
    </citation>
    <scope>NUCLEOTIDE SEQUENCE</scope>
</reference>
<dbReference type="HAMAP" id="MF_01384">
    <property type="entry name" value="UreD"/>
    <property type="match status" value="1"/>
</dbReference>
<keyword evidence="5" id="KW-1185">Reference proteome</keyword>
<protein>
    <submittedName>
        <fullName evidence="4">UreD protein</fullName>
    </submittedName>
</protein>
<dbReference type="AlphaFoldDB" id="A0A812JTZ6"/>
<name>A0A812JTZ6_SYMPI</name>
<dbReference type="EMBL" id="CAJNIZ010002850">
    <property type="protein sequence ID" value="CAE7215433.1"/>
    <property type="molecule type" value="Genomic_DNA"/>
</dbReference>
<evidence type="ECO:0000313" key="4">
    <source>
        <dbReference type="EMBL" id="CAE7215433.1"/>
    </source>
</evidence>
<dbReference type="InterPro" id="IPR002669">
    <property type="entry name" value="UreD"/>
</dbReference>
<dbReference type="Proteomes" id="UP000649617">
    <property type="component" value="Unassembled WGS sequence"/>
</dbReference>
<dbReference type="InterPro" id="IPR038277">
    <property type="entry name" value="UreF_sf"/>
</dbReference>
<evidence type="ECO:0000256" key="3">
    <source>
        <dbReference type="ARBA" id="ARBA00046339"/>
    </source>
</evidence>
<comment type="similarity">
    <text evidence="3">Belongs to the UreF family.</text>
</comment>
<dbReference type="OrthoDB" id="448324at2759"/>
<sequence>MLGPPVFRLHHGASRAWSLCRQLSTRRPQKGGAQIVVSRIGNGSSILRLTHASPVRLLPMVNSAVERSGVAWCAIGSFGGGLLAGDEVDMAVEVQPHAALTLVTQASTKVYRTDQDVKAVQRVTATIANGGLLVLAPDPLVPFASSQYSQEMRFTLKSDASDATHCSKANEMASAVIVDWLGAGRTASGERWAFDHYSSRFEFVWEGCGSRLVEALRLSKDDCKFFDNPLQSFDAFVNIFACGSRAAPVVSRIKSAALLLAARTGARVRSPASSATGDCPDAILPQLKGRAIMGVTTDEKSGCTVARLMAENSEDVYRLLHFCMEPLASCLGAEPYSDRVHGAGPFEIVQTREPQAPSTRSRKPKQAEVLELNLQHQFALCHLTDSSLPVGGFAHSGGIEAALQLGLLNRREGDVDSVDGLRNFVKMLSLSALRLQGQFLRRAYQLDRRGDSKDVWQELDAELHAHLAGGLACRASLLQGAGLSRLGRRWCELDRSGHFASVFGLLCARQAG</sequence>
<evidence type="ECO:0000256" key="2">
    <source>
        <dbReference type="ARBA" id="ARBA00023186"/>
    </source>
</evidence>
<gene>
    <name evidence="4" type="primary">ureD</name>
    <name evidence="4" type="ORF">SPIL2461_LOCUS2564</name>
</gene>
<comment type="caution">
    <text evidence="4">The sequence shown here is derived from an EMBL/GenBank/DDBJ whole genome shotgun (WGS) entry which is preliminary data.</text>
</comment>
<evidence type="ECO:0000313" key="5">
    <source>
        <dbReference type="Proteomes" id="UP000649617"/>
    </source>
</evidence>
<dbReference type="PANTHER" id="PTHR33643">
    <property type="entry name" value="UREASE ACCESSORY PROTEIN D"/>
    <property type="match status" value="1"/>
</dbReference>
<dbReference type="PANTHER" id="PTHR33643:SF1">
    <property type="entry name" value="UREASE ACCESSORY PROTEIN D"/>
    <property type="match status" value="1"/>
</dbReference>
<proteinExistence type="inferred from homology"/>
<dbReference type="InterPro" id="IPR002639">
    <property type="entry name" value="UreF"/>
</dbReference>
<dbReference type="Gene3D" id="1.10.4190.10">
    <property type="entry name" value="Urease accessory protein UreF"/>
    <property type="match status" value="1"/>
</dbReference>
<keyword evidence="2" id="KW-0143">Chaperone</keyword>
<dbReference type="Pfam" id="PF01774">
    <property type="entry name" value="UreD"/>
    <property type="match status" value="1"/>
</dbReference>
<comment type="similarity">
    <text evidence="1">Belongs to the UreD family.</text>
</comment>